<accession>A0ABU8SZV2</accession>
<sequence length="383" mass="43557">MNNQNETITSPCNKPLHVVLFKSKEGIEQRGVQCYEGVMTFKELVDHFKAEKGSEEIGEVDKKQRDVDTKRVNGLKQYWTTSQGTVFPNITLFANSLSLKNSVTVGNKLIIEATLEKNADRFIADGQGRQAFINWLLSDESNAEFEDHTISFKLIVTQTESLSTPKAVQIIRQLFADYHVRLTKPNSSISKHFDNSSVLSRLMNDCLELQVDSYKLKSKIALHGKIKAGHIWTFQQFTTMMQKFLNLTNSTASKQITDEAQYEDALNLCRSYLTCIFRILPIENITSTQDHEKAMFTRAIFANALGYVGRSLMDEMLLDNSITWERINLKGIPIEDKSDSFWLEANVTMKDKGTIKIIKSTDTRIGSLICRKLRIYPCPELSA</sequence>
<name>A0ABU8SZV2_9GAMM</name>
<organism evidence="1 2">
    <name type="scientific">Pseudoalteromonas lipolytica</name>
    <dbReference type="NCBI Taxonomy" id="570156"/>
    <lineage>
        <taxon>Bacteria</taxon>
        <taxon>Pseudomonadati</taxon>
        <taxon>Pseudomonadota</taxon>
        <taxon>Gammaproteobacteria</taxon>
        <taxon>Alteromonadales</taxon>
        <taxon>Pseudoalteromonadaceae</taxon>
        <taxon>Pseudoalteromonas</taxon>
    </lineage>
</organism>
<dbReference type="InterPro" id="IPR017642">
    <property type="entry name" value="DNA_S_mod_DndB"/>
</dbReference>
<proteinExistence type="predicted"/>
<dbReference type="EMBL" id="JAQPZS010000025">
    <property type="protein sequence ID" value="MEJ6498166.1"/>
    <property type="molecule type" value="Genomic_DNA"/>
</dbReference>
<dbReference type="Proteomes" id="UP001377972">
    <property type="component" value="Unassembled WGS sequence"/>
</dbReference>
<evidence type="ECO:0000313" key="1">
    <source>
        <dbReference type="EMBL" id="MEJ6498166.1"/>
    </source>
</evidence>
<dbReference type="InterPro" id="IPR017601">
    <property type="entry name" value="DGQHR-contain_dom"/>
</dbReference>
<evidence type="ECO:0000313" key="2">
    <source>
        <dbReference type="Proteomes" id="UP001377972"/>
    </source>
</evidence>
<dbReference type="RefSeq" id="WP_339982236.1">
    <property type="nucleotide sequence ID" value="NZ_JAQPZS010000025.1"/>
</dbReference>
<dbReference type="Pfam" id="PF14072">
    <property type="entry name" value="DndB"/>
    <property type="match status" value="1"/>
</dbReference>
<comment type="caution">
    <text evidence="1">The sequence shown here is derived from an EMBL/GenBank/DDBJ whole genome shotgun (WGS) entry which is preliminary data.</text>
</comment>
<reference evidence="1 2" key="1">
    <citation type="submission" date="2023-01" db="EMBL/GenBank/DDBJ databases">
        <title>Trichodesmium-associated heterotrophic epibiont bacteria.</title>
        <authorList>
            <person name="Cleveland C.S."/>
            <person name="Webb E.A."/>
        </authorList>
    </citation>
    <scope>NUCLEOTIDE SEQUENCE [LARGE SCALE GENOMIC DNA]</scope>
    <source>
        <strain evidence="1 2">USCH2</strain>
    </source>
</reference>
<dbReference type="NCBIfam" id="TIGR03187">
    <property type="entry name" value="DGQHR"/>
    <property type="match status" value="1"/>
</dbReference>
<gene>
    <name evidence="1" type="ORF">PQI24_19195</name>
</gene>
<keyword evidence="2" id="KW-1185">Reference proteome</keyword>
<protein>
    <submittedName>
        <fullName evidence="1">DGQHR domain-containing protein</fullName>
    </submittedName>
</protein>